<comment type="caution">
    <text evidence="1">The sequence shown here is derived from an EMBL/GenBank/DDBJ whole genome shotgun (WGS) entry which is preliminary data.</text>
</comment>
<name>A0A2M9YCD2_9LEPT</name>
<dbReference type="OrthoDB" id="2986873at2"/>
<evidence type="ECO:0000313" key="1">
    <source>
        <dbReference type="EMBL" id="PJZ49207.1"/>
    </source>
</evidence>
<proteinExistence type="predicted"/>
<evidence type="ECO:0000313" key="2">
    <source>
        <dbReference type="Proteomes" id="UP000231926"/>
    </source>
</evidence>
<dbReference type="EMBL" id="NPDR01000003">
    <property type="protein sequence ID" value="PJZ49207.1"/>
    <property type="molecule type" value="Genomic_DNA"/>
</dbReference>
<organism evidence="1 2">
    <name type="scientific">Leptospira saintgironsiae</name>
    <dbReference type="NCBI Taxonomy" id="2023183"/>
    <lineage>
        <taxon>Bacteria</taxon>
        <taxon>Pseudomonadati</taxon>
        <taxon>Spirochaetota</taxon>
        <taxon>Spirochaetia</taxon>
        <taxon>Leptospirales</taxon>
        <taxon>Leptospiraceae</taxon>
        <taxon>Leptospira</taxon>
    </lineage>
</organism>
<keyword evidence="2" id="KW-1185">Reference proteome</keyword>
<dbReference type="AlphaFoldDB" id="A0A2M9YCD2"/>
<sequence>MNREDFTIRIFLNFLRSVGITVENDILGVVRNVILPQSDIPLCLTGICYEIALHEPGKFYNRKVADELNSKFKTAYDTDSNIFLKGMQSALSYFYTALKSYDYTLELYNEFSESAFDNYFKTNVYRIPTLLRISEDILMNLYRFVRDIHQQYTEKNYSNLETLGQIISVLKSIGYTEFTNVDTDLRNALSHGKAFNHGNSVSYKYKKNGQEYPESINIWDFDRKINESLDIASAGIIGVLRFLSSHVDLLEKLLSIADLEVKDMLIKLQFRSSDFRIMDIQRIGGNKQLNALCILKAKDNTSLLISLYYTAIILYLNYPDFDSYFVSYDHIRSLGGYVRFKKNEIIKFLEDEFSEKVPQLSQKHEINVYEIKEEVKSEREHKYFQFPRIEGEGWYLKYIEDISIESHKRIKAILIVREGRFDKEMVRAFLLESIEKLKRIYTPENPKFVCPYGDSETDAIFIHTFKDSQVRETYSLFNSNKNFLCIANYYRNGTVPRLVHGGIMESLWKEYSREFIDSIEFGWNSNL</sequence>
<accession>A0A2M9YCD2</accession>
<dbReference type="RefSeq" id="WP_100709783.1">
    <property type="nucleotide sequence ID" value="NZ_NPDR01000003.1"/>
</dbReference>
<dbReference type="Proteomes" id="UP000231926">
    <property type="component" value="Unassembled WGS sequence"/>
</dbReference>
<protein>
    <submittedName>
        <fullName evidence="1">Uncharacterized protein</fullName>
    </submittedName>
</protein>
<reference evidence="1 2" key="1">
    <citation type="submission" date="2017-07" db="EMBL/GenBank/DDBJ databases">
        <title>Leptospira spp. isolated from tropical soils.</title>
        <authorList>
            <person name="Thibeaux R."/>
            <person name="Iraola G."/>
            <person name="Ferres I."/>
            <person name="Bierque E."/>
            <person name="Girault D."/>
            <person name="Soupe-Gilbert M.-E."/>
            <person name="Picardeau M."/>
            <person name="Goarant C."/>
        </authorList>
    </citation>
    <scope>NUCLEOTIDE SEQUENCE [LARGE SCALE GENOMIC DNA]</scope>
    <source>
        <strain evidence="1 2">FH4-C-A2</strain>
    </source>
</reference>
<gene>
    <name evidence="1" type="ORF">CH362_07640</name>
</gene>